<accession>A0A2S9VF82</accession>
<evidence type="ECO:0000256" key="2">
    <source>
        <dbReference type="ARBA" id="ARBA00010610"/>
    </source>
</evidence>
<reference evidence="9" key="1">
    <citation type="journal article" date="2020" name="Int. J. Syst. Evol. Microbiol.">
        <title>Alteromonas alba sp. nov., a marine bacterium isolated from the seawater of the West Pacific Ocean.</title>
        <authorList>
            <person name="Sun C."/>
            <person name="Wu Y.-H."/>
            <person name="Xamxidin M."/>
            <person name="Cheng H."/>
            <person name="Xu X.-W."/>
        </authorList>
    </citation>
    <scope>NUCLEOTIDE SEQUENCE [LARGE SCALE GENOMIC DNA]</scope>
    <source>
        <strain evidence="9">190</strain>
    </source>
</reference>
<dbReference type="Pfam" id="PF00816">
    <property type="entry name" value="Histone_HNS"/>
    <property type="match status" value="1"/>
</dbReference>
<evidence type="ECO:0000256" key="3">
    <source>
        <dbReference type="ARBA" id="ARBA00022490"/>
    </source>
</evidence>
<dbReference type="PIRSF" id="PIRSF002096">
    <property type="entry name" value="HnS"/>
    <property type="match status" value="1"/>
</dbReference>
<dbReference type="PANTHER" id="PTHR38097:SF2">
    <property type="entry name" value="DNA-BINDING PROTEIN STPA"/>
    <property type="match status" value="1"/>
</dbReference>
<name>A0A2S9VF82_9ALTE</name>
<dbReference type="InterPro" id="IPR027444">
    <property type="entry name" value="H-NS_C_dom"/>
</dbReference>
<dbReference type="InterPro" id="IPR037150">
    <property type="entry name" value="H-NS_C_dom_sf"/>
</dbReference>
<dbReference type="Proteomes" id="UP000238949">
    <property type="component" value="Unassembled WGS sequence"/>
</dbReference>
<dbReference type="RefSeq" id="WP_105933184.1">
    <property type="nucleotide sequence ID" value="NZ_PVNP01000016.1"/>
</dbReference>
<proteinExistence type="inferred from homology"/>
<comment type="subcellular location">
    <subcellularLocation>
        <location evidence="1">Cytoplasm</location>
        <location evidence="1">Nucleoid</location>
    </subcellularLocation>
</comment>
<organism evidence="8 9">
    <name type="scientific">Alteromonas alba</name>
    <dbReference type="NCBI Taxonomy" id="2079529"/>
    <lineage>
        <taxon>Bacteria</taxon>
        <taxon>Pseudomonadati</taxon>
        <taxon>Pseudomonadota</taxon>
        <taxon>Gammaproteobacteria</taxon>
        <taxon>Alteromonadales</taxon>
        <taxon>Alteromonadaceae</taxon>
        <taxon>Alteromonas/Salinimonas group</taxon>
        <taxon>Alteromonas</taxon>
    </lineage>
</organism>
<feature type="domain" description="DNA-binding protein H-NS-like C-terminal" evidence="7">
    <location>
        <begin position="85"/>
        <end position="131"/>
    </location>
</feature>
<dbReference type="SMART" id="SM00528">
    <property type="entry name" value="HNS"/>
    <property type="match status" value="1"/>
</dbReference>
<evidence type="ECO:0000256" key="5">
    <source>
        <dbReference type="PIRNR" id="PIRNR002096"/>
    </source>
</evidence>
<keyword evidence="6" id="KW-0175">Coiled coil</keyword>
<comment type="caution">
    <text evidence="8">The sequence shown here is derived from an EMBL/GenBank/DDBJ whole genome shotgun (WGS) entry which is preliminary data.</text>
</comment>
<keyword evidence="3" id="KW-0963">Cytoplasm</keyword>
<keyword evidence="9" id="KW-1185">Reference proteome</keyword>
<evidence type="ECO:0000259" key="7">
    <source>
        <dbReference type="SMART" id="SM00528"/>
    </source>
</evidence>
<dbReference type="AlphaFoldDB" id="A0A2S9VF82"/>
<protein>
    <recommendedName>
        <fullName evidence="5">DNA-binding protein</fullName>
    </recommendedName>
</protein>
<dbReference type="GO" id="GO:0046983">
    <property type="term" value="F:protein dimerization activity"/>
    <property type="evidence" value="ECO:0007669"/>
    <property type="project" value="InterPro"/>
</dbReference>
<evidence type="ECO:0000256" key="4">
    <source>
        <dbReference type="ARBA" id="ARBA00023125"/>
    </source>
</evidence>
<dbReference type="GO" id="GO:0001217">
    <property type="term" value="F:DNA-binding transcription repressor activity"/>
    <property type="evidence" value="ECO:0007669"/>
    <property type="project" value="TreeGrafter"/>
</dbReference>
<dbReference type="PANTHER" id="PTHR38097">
    <property type="match status" value="1"/>
</dbReference>
<sequence>MSEFLEILTHGRRLQGAVKDLSVEELTSVQEKLNNIIEKRKEQEAELIKAQQEKLAKLEEIKKQMEEAGIDVADLQDVAETKPKRKSGKKRPVKYKITVDGETVAWTGVGRMPVVFKDALAKGQSLEDFAI</sequence>
<dbReference type="InterPro" id="IPR001801">
    <property type="entry name" value="Histone_HNS"/>
</dbReference>
<keyword evidence="4 5" id="KW-0238">DNA-binding</keyword>
<feature type="coiled-coil region" evidence="6">
    <location>
        <begin position="23"/>
        <end position="78"/>
    </location>
</feature>
<dbReference type="EMBL" id="PVNP01000016">
    <property type="protein sequence ID" value="PRO75096.1"/>
    <property type="molecule type" value="Genomic_DNA"/>
</dbReference>
<dbReference type="GO" id="GO:0032993">
    <property type="term" value="C:protein-DNA complex"/>
    <property type="evidence" value="ECO:0007669"/>
    <property type="project" value="TreeGrafter"/>
</dbReference>
<dbReference type="GO" id="GO:0009295">
    <property type="term" value="C:nucleoid"/>
    <property type="evidence" value="ECO:0007669"/>
    <property type="project" value="UniProtKB-SubCell"/>
</dbReference>
<evidence type="ECO:0000256" key="6">
    <source>
        <dbReference type="SAM" id="Coils"/>
    </source>
</evidence>
<evidence type="ECO:0000256" key="1">
    <source>
        <dbReference type="ARBA" id="ARBA00004453"/>
    </source>
</evidence>
<dbReference type="OrthoDB" id="6088948at2"/>
<dbReference type="InterPro" id="IPR054180">
    <property type="entry name" value="H-NS-like_N"/>
</dbReference>
<evidence type="ECO:0000313" key="8">
    <source>
        <dbReference type="EMBL" id="PRO75096.1"/>
    </source>
</evidence>
<dbReference type="Pfam" id="PF22470">
    <property type="entry name" value="Histone_HNS_N"/>
    <property type="match status" value="1"/>
</dbReference>
<dbReference type="GO" id="GO:0030527">
    <property type="term" value="F:structural constituent of chromatin"/>
    <property type="evidence" value="ECO:0007669"/>
    <property type="project" value="InterPro"/>
</dbReference>
<dbReference type="Gene3D" id="4.10.430.10">
    <property type="entry name" value="Histone-like protein H-NS, C-terminal domain"/>
    <property type="match status" value="1"/>
</dbReference>
<dbReference type="GO" id="GO:0003680">
    <property type="term" value="F:minor groove of adenine-thymine-rich DNA binding"/>
    <property type="evidence" value="ECO:0007669"/>
    <property type="project" value="TreeGrafter"/>
</dbReference>
<evidence type="ECO:0000313" key="9">
    <source>
        <dbReference type="Proteomes" id="UP000238949"/>
    </source>
</evidence>
<dbReference type="GO" id="GO:0000976">
    <property type="term" value="F:transcription cis-regulatory region binding"/>
    <property type="evidence" value="ECO:0007669"/>
    <property type="project" value="TreeGrafter"/>
</dbReference>
<comment type="similarity">
    <text evidence="2 5">Belongs to the histone-like protein H-NS family.</text>
</comment>
<dbReference type="InterPro" id="IPR027454">
    <property type="entry name" value="Histone_HNS_N"/>
</dbReference>
<dbReference type="SUPFAM" id="SSF81273">
    <property type="entry name" value="H-NS histone-like proteins"/>
    <property type="match status" value="2"/>
</dbReference>
<dbReference type="GO" id="GO:0005829">
    <property type="term" value="C:cytosol"/>
    <property type="evidence" value="ECO:0007669"/>
    <property type="project" value="TreeGrafter"/>
</dbReference>
<dbReference type="Gene3D" id="1.10.287.1050">
    <property type="entry name" value="H-NS histone-like proteins"/>
    <property type="match status" value="1"/>
</dbReference>
<gene>
    <name evidence="8" type="ORF">C6Y40_02490</name>
</gene>
<dbReference type="GO" id="GO:0003681">
    <property type="term" value="F:bent DNA binding"/>
    <property type="evidence" value="ECO:0007669"/>
    <property type="project" value="TreeGrafter"/>
</dbReference>